<dbReference type="GO" id="GO:0036503">
    <property type="term" value="P:ERAD pathway"/>
    <property type="evidence" value="ECO:0007669"/>
    <property type="project" value="TreeGrafter"/>
</dbReference>
<dbReference type="EMBL" id="LIAE01007217">
    <property type="protein sequence ID" value="PAV81010.1"/>
    <property type="molecule type" value="Genomic_DNA"/>
</dbReference>
<keyword evidence="4" id="KW-1185">Reference proteome</keyword>
<feature type="region of interest" description="Disordered" evidence="1">
    <location>
        <begin position="158"/>
        <end position="181"/>
    </location>
</feature>
<sequence length="235" mass="26059">MFFFLLKIKNRSKFEKITSQMMHQLCLAEGSMIRIESANLPKAKDVKLKPQSTDFLAISNPRAVLEVELRKFACLSKDDMISVQYADQILRFLVTEVKPAAAVCIIECDVNLEFDAPEGYQETDTRSTTVKPAAPSITPIEPPKQAFQAFSGSGFRLDGRKKPSSNSVCSESGVGTSNGTAEEPVITPVVCNENYVPGQLSFVRYDYKNRVELEKEMREKAKAAPKMGAFEGTSK</sequence>
<dbReference type="InterPro" id="IPR004854">
    <property type="entry name" value="Ufd1-like"/>
</dbReference>
<dbReference type="PANTHER" id="PTHR12555:SF13">
    <property type="entry name" value="UBIQUITIN RECOGNITION FACTOR IN ER-ASSOCIATED DEGRADATION PROTEIN 1"/>
    <property type="match status" value="1"/>
</dbReference>
<dbReference type="Gene3D" id="3.10.330.10">
    <property type="match status" value="1"/>
</dbReference>
<accession>A0A2A2L4D4</accession>
<dbReference type="Proteomes" id="UP000218231">
    <property type="component" value="Unassembled WGS sequence"/>
</dbReference>
<name>A0A2A2L4D4_9BILA</name>
<dbReference type="GO" id="GO:0034098">
    <property type="term" value="C:VCP-NPL4-UFD1 AAA ATPase complex"/>
    <property type="evidence" value="ECO:0007669"/>
    <property type="project" value="TreeGrafter"/>
</dbReference>
<dbReference type="Pfam" id="PF24842">
    <property type="entry name" value="UFD1_N2"/>
    <property type="match status" value="1"/>
</dbReference>
<comment type="caution">
    <text evidence="3">The sequence shown here is derived from an EMBL/GenBank/DDBJ whole genome shotgun (WGS) entry which is preliminary data.</text>
</comment>
<dbReference type="PANTHER" id="PTHR12555">
    <property type="entry name" value="UBIQUITIN FUSION DEGRADATON PROTEIN 1"/>
    <property type="match status" value="1"/>
</dbReference>
<evidence type="ECO:0000313" key="3">
    <source>
        <dbReference type="EMBL" id="PAV81010.1"/>
    </source>
</evidence>
<dbReference type="AlphaFoldDB" id="A0A2A2L4D4"/>
<dbReference type="OrthoDB" id="422728at2759"/>
<protein>
    <recommendedName>
        <fullName evidence="2">Ubiquitin fusion degradation protein UFD1 N-terminal subdomain 2 domain-containing protein</fullName>
    </recommendedName>
</protein>
<evidence type="ECO:0000313" key="4">
    <source>
        <dbReference type="Proteomes" id="UP000218231"/>
    </source>
</evidence>
<gene>
    <name evidence="3" type="ORF">WR25_06931</name>
</gene>
<evidence type="ECO:0000256" key="1">
    <source>
        <dbReference type="SAM" id="MobiDB-lite"/>
    </source>
</evidence>
<feature type="domain" description="Ubiquitin fusion degradation protein UFD1 N-terminal subdomain 2" evidence="2">
    <location>
        <begin position="42"/>
        <end position="117"/>
    </location>
</feature>
<reference evidence="3 4" key="1">
    <citation type="journal article" date="2017" name="Curr. Biol.">
        <title>Genome architecture and evolution of a unichromosomal asexual nematode.</title>
        <authorList>
            <person name="Fradin H."/>
            <person name="Zegar C."/>
            <person name="Gutwein M."/>
            <person name="Lucas J."/>
            <person name="Kovtun M."/>
            <person name="Corcoran D."/>
            <person name="Baugh L.R."/>
            <person name="Kiontke K."/>
            <person name="Gunsalus K."/>
            <person name="Fitch D.H."/>
            <person name="Piano F."/>
        </authorList>
    </citation>
    <scope>NUCLEOTIDE SEQUENCE [LARGE SCALE GENOMIC DNA]</scope>
    <source>
        <strain evidence="3">PF1309</strain>
    </source>
</reference>
<proteinExistence type="predicted"/>
<dbReference type="GO" id="GO:0031593">
    <property type="term" value="F:polyubiquitin modification-dependent protein binding"/>
    <property type="evidence" value="ECO:0007669"/>
    <property type="project" value="TreeGrafter"/>
</dbReference>
<dbReference type="InterPro" id="IPR055418">
    <property type="entry name" value="UFD1_N2"/>
</dbReference>
<dbReference type="GO" id="GO:0006511">
    <property type="term" value="P:ubiquitin-dependent protein catabolic process"/>
    <property type="evidence" value="ECO:0007669"/>
    <property type="project" value="InterPro"/>
</dbReference>
<organism evidence="3 4">
    <name type="scientific">Diploscapter pachys</name>
    <dbReference type="NCBI Taxonomy" id="2018661"/>
    <lineage>
        <taxon>Eukaryota</taxon>
        <taxon>Metazoa</taxon>
        <taxon>Ecdysozoa</taxon>
        <taxon>Nematoda</taxon>
        <taxon>Chromadorea</taxon>
        <taxon>Rhabditida</taxon>
        <taxon>Rhabditina</taxon>
        <taxon>Rhabditomorpha</taxon>
        <taxon>Rhabditoidea</taxon>
        <taxon>Rhabditidae</taxon>
        <taxon>Diploscapter</taxon>
    </lineage>
</organism>
<evidence type="ECO:0000259" key="2">
    <source>
        <dbReference type="Pfam" id="PF24842"/>
    </source>
</evidence>
<feature type="compositionally biased region" description="Polar residues" evidence="1">
    <location>
        <begin position="164"/>
        <end position="180"/>
    </location>
</feature>
<dbReference type="STRING" id="2018661.A0A2A2L4D4"/>